<comment type="caution">
    <text evidence="2">The sequence shown here is derived from an EMBL/GenBank/DDBJ whole genome shotgun (WGS) entry which is preliminary data.</text>
</comment>
<dbReference type="PROSITE" id="PS51186">
    <property type="entry name" value="GNAT"/>
    <property type="match status" value="1"/>
</dbReference>
<dbReference type="PANTHER" id="PTHR20958:SF6">
    <property type="entry name" value="GLYCINE N-ACYLTRANSFERASE-LIKE PROTEIN"/>
    <property type="match status" value="1"/>
</dbReference>
<dbReference type="SUPFAM" id="SSF55729">
    <property type="entry name" value="Acyl-CoA N-acyltransferases (Nat)"/>
    <property type="match status" value="1"/>
</dbReference>
<keyword evidence="3" id="KW-1185">Reference proteome</keyword>
<dbReference type="OrthoDB" id="7305308at2759"/>
<sequence>MATVNVADLRPVKETELHALKERLARHLPHSLPVSNTDSLTPQQVVYGCVSLAVRYGLHSLQPASILVPAAPRPSSLTIIVPTGGPQCIEVFWSTEEHTPQEMAHYLSCIPHLDWSQPVYILSLLSALLPSLQSQASIGGQQVQVQTTFQGNLYSLQVPATLGKELLPKYQVTSLREEDALQVWTNWEFNDLDSVDNMSNDITRFPSVGIREHNPEDGVSLLEKKTEKTLVSWVHLSKPGWIGNTFTMPQHRRKGLAGVATLTLACKVLQEGLLPFVFIGNHNIASIKFHEALGFKRQCEAYTVKVVPAEATD</sequence>
<feature type="domain" description="N-acetyltransferase" evidence="1">
    <location>
        <begin position="181"/>
        <end position="313"/>
    </location>
</feature>
<dbReference type="AlphaFoldDB" id="A0A5B7FDX0"/>
<name>A0A5B7FDX0_PORTR</name>
<dbReference type="InterPro" id="IPR053225">
    <property type="entry name" value="Acyl-CoA_N-acyltransferase"/>
</dbReference>
<dbReference type="PANTHER" id="PTHR20958">
    <property type="entry name" value="GLYCINE N-ACYLTRANSFERASE-LIKE PROTEIN"/>
    <property type="match status" value="1"/>
</dbReference>
<dbReference type="GO" id="GO:0016747">
    <property type="term" value="F:acyltransferase activity, transferring groups other than amino-acyl groups"/>
    <property type="evidence" value="ECO:0007669"/>
    <property type="project" value="InterPro"/>
</dbReference>
<dbReference type="Gene3D" id="3.40.630.30">
    <property type="match status" value="1"/>
</dbReference>
<protein>
    <recommendedName>
        <fullName evidence="1">N-acetyltransferase domain-containing protein</fullName>
    </recommendedName>
</protein>
<gene>
    <name evidence="2" type="ORF">E2C01_038330</name>
</gene>
<evidence type="ECO:0000259" key="1">
    <source>
        <dbReference type="PROSITE" id="PS51186"/>
    </source>
</evidence>
<accession>A0A5B7FDX0</accession>
<reference evidence="2 3" key="1">
    <citation type="submission" date="2019-05" db="EMBL/GenBank/DDBJ databases">
        <title>Another draft genome of Portunus trituberculatus and its Hox gene families provides insights of decapod evolution.</title>
        <authorList>
            <person name="Jeong J.-H."/>
            <person name="Song I."/>
            <person name="Kim S."/>
            <person name="Choi T."/>
            <person name="Kim D."/>
            <person name="Ryu S."/>
            <person name="Kim W."/>
        </authorList>
    </citation>
    <scope>NUCLEOTIDE SEQUENCE [LARGE SCALE GENOMIC DNA]</scope>
    <source>
        <tissue evidence="2">Muscle</tissue>
    </source>
</reference>
<dbReference type="Proteomes" id="UP000324222">
    <property type="component" value="Unassembled WGS sequence"/>
</dbReference>
<dbReference type="InterPro" id="IPR000182">
    <property type="entry name" value="GNAT_dom"/>
</dbReference>
<dbReference type="InterPro" id="IPR016181">
    <property type="entry name" value="Acyl_CoA_acyltransferase"/>
</dbReference>
<evidence type="ECO:0000313" key="3">
    <source>
        <dbReference type="Proteomes" id="UP000324222"/>
    </source>
</evidence>
<organism evidence="2 3">
    <name type="scientific">Portunus trituberculatus</name>
    <name type="common">Swimming crab</name>
    <name type="synonym">Neptunus trituberculatus</name>
    <dbReference type="NCBI Taxonomy" id="210409"/>
    <lineage>
        <taxon>Eukaryota</taxon>
        <taxon>Metazoa</taxon>
        <taxon>Ecdysozoa</taxon>
        <taxon>Arthropoda</taxon>
        <taxon>Crustacea</taxon>
        <taxon>Multicrustacea</taxon>
        <taxon>Malacostraca</taxon>
        <taxon>Eumalacostraca</taxon>
        <taxon>Eucarida</taxon>
        <taxon>Decapoda</taxon>
        <taxon>Pleocyemata</taxon>
        <taxon>Brachyura</taxon>
        <taxon>Eubrachyura</taxon>
        <taxon>Portunoidea</taxon>
        <taxon>Portunidae</taxon>
        <taxon>Portuninae</taxon>
        <taxon>Portunus</taxon>
    </lineage>
</organism>
<evidence type="ECO:0000313" key="2">
    <source>
        <dbReference type="EMBL" id="MPC44652.1"/>
    </source>
</evidence>
<dbReference type="InterPro" id="IPR013653">
    <property type="entry name" value="GCN5-like_dom"/>
</dbReference>
<dbReference type="EMBL" id="VSRR010006380">
    <property type="protein sequence ID" value="MPC44652.1"/>
    <property type="molecule type" value="Genomic_DNA"/>
</dbReference>
<dbReference type="Pfam" id="PF08445">
    <property type="entry name" value="FR47"/>
    <property type="match status" value="1"/>
</dbReference>
<proteinExistence type="predicted"/>